<keyword evidence="3 5" id="KW-0472">Membrane</keyword>
<evidence type="ECO:0000256" key="5">
    <source>
        <dbReference type="PROSITE-ProRule" id="PRU00473"/>
    </source>
</evidence>
<dbReference type="InterPro" id="IPR006665">
    <property type="entry name" value="OmpA-like"/>
</dbReference>
<dbReference type="SUPFAM" id="SSF103647">
    <property type="entry name" value="TSP type-3 repeat"/>
    <property type="match status" value="2"/>
</dbReference>
<dbReference type="Pfam" id="PF02412">
    <property type="entry name" value="TSP_3"/>
    <property type="match status" value="5"/>
</dbReference>
<dbReference type="RefSeq" id="WP_167182367.1">
    <property type="nucleotide sequence ID" value="NZ_JAASQL010000001.1"/>
</dbReference>
<evidence type="ECO:0000313" key="8">
    <source>
        <dbReference type="EMBL" id="NIJ43687.1"/>
    </source>
</evidence>
<dbReference type="InterPro" id="IPR050330">
    <property type="entry name" value="Bact_OuterMem_StrucFunc"/>
</dbReference>
<dbReference type="InterPro" id="IPR003367">
    <property type="entry name" value="Thrombospondin_3-like_rpt"/>
</dbReference>
<dbReference type="Gene3D" id="3.30.1330.60">
    <property type="entry name" value="OmpA-like domain"/>
    <property type="match status" value="1"/>
</dbReference>
<proteinExistence type="predicted"/>
<feature type="signal peptide" evidence="6">
    <location>
        <begin position="1"/>
        <end position="18"/>
    </location>
</feature>
<dbReference type="Pfam" id="PF00691">
    <property type="entry name" value="OmpA"/>
    <property type="match status" value="1"/>
</dbReference>
<accession>A0ABX0U494</accession>
<dbReference type="Proteomes" id="UP000745859">
    <property type="component" value="Unassembled WGS sequence"/>
</dbReference>
<dbReference type="PRINTS" id="PR01021">
    <property type="entry name" value="OMPADOMAIN"/>
</dbReference>
<feature type="chain" id="PRO_5046442855" evidence="6">
    <location>
        <begin position="19"/>
        <end position="300"/>
    </location>
</feature>
<dbReference type="InterPro" id="IPR028974">
    <property type="entry name" value="TSP_type-3_rpt"/>
</dbReference>
<dbReference type="SUPFAM" id="SSF103088">
    <property type="entry name" value="OmpA-like"/>
    <property type="match status" value="1"/>
</dbReference>
<evidence type="ECO:0000256" key="6">
    <source>
        <dbReference type="SAM" id="SignalP"/>
    </source>
</evidence>
<keyword evidence="9" id="KW-1185">Reference proteome</keyword>
<evidence type="ECO:0000256" key="1">
    <source>
        <dbReference type="ARBA" id="ARBA00004442"/>
    </source>
</evidence>
<dbReference type="CDD" id="cd07185">
    <property type="entry name" value="OmpA_C-like"/>
    <property type="match status" value="1"/>
</dbReference>
<reference evidence="8 9" key="1">
    <citation type="submission" date="2020-03" db="EMBL/GenBank/DDBJ databases">
        <title>Genomic Encyclopedia of Type Strains, Phase IV (KMG-IV): sequencing the most valuable type-strain genomes for metagenomic binning, comparative biology and taxonomic classification.</title>
        <authorList>
            <person name="Goeker M."/>
        </authorList>
    </citation>
    <scope>NUCLEOTIDE SEQUENCE [LARGE SCALE GENOMIC DNA]</scope>
    <source>
        <strain evidence="8 9">DSM 101599</strain>
    </source>
</reference>
<gene>
    <name evidence="8" type="ORF">FHR24_000126</name>
</gene>
<evidence type="ECO:0000259" key="7">
    <source>
        <dbReference type="PROSITE" id="PS51123"/>
    </source>
</evidence>
<dbReference type="PANTHER" id="PTHR30329:SF21">
    <property type="entry name" value="LIPOPROTEIN YIAD-RELATED"/>
    <property type="match status" value="1"/>
</dbReference>
<evidence type="ECO:0000256" key="3">
    <source>
        <dbReference type="ARBA" id="ARBA00023136"/>
    </source>
</evidence>
<comment type="subcellular location">
    <subcellularLocation>
        <location evidence="1">Cell outer membrane</location>
    </subcellularLocation>
</comment>
<dbReference type="PROSITE" id="PS51123">
    <property type="entry name" value="OMPA_2"/>
    <property type="match status" value="1"/>
</dbReference>
<evidence type="ECO:0000256" key="2">
    <source>
        <dbReference type="ARBA" id="ARBA00022729"/>
    </source>
</evidence>
<dbReference type="Gene3D" id="4.10.1080.10">
    <property type="entry name" value="TSP type-3 repeat"/>
    <property type="match status" value="1"/>
</dbReference>
<evidence type="ECO:0000256" key="4">
    <source>
        <dbReference type="ARBA" id="ARBA00023237"/>
    </source>
</evidence>
<comment type="caution">
    <text evidence="8">The sequence shown here is derived from an EMBL/GenBank/DDBJ whole genome shotgun (WGS) entry which is preliminary data.</text>
</comment>
<organism evidence="8 9">
    <name type="scientific">Wenyingzhuangia heitensis</name>
    <dbReference type="NCBI Taxonomy" id="1487859"/>
    <lineage>
        <taxon>Bacteria</taxon>
        <taxon>Pseudomonadati</taxon>
        <taxon>Bacteroidota</taxon>
        <taxon>Flavobacteriia</taxon>
        <taxon>Flavobacteriales</taxon>
        <taxon>Flavobacteriaceae</taxon>
        <taxon>Wenyingzhuangia</taxon>
    </lineage>
</organism>
<dbReference type="EMBL" id="JAASQL010000001">
    <property type="protein sequence ID" value="NIJ43687.1"/>
    <property type="molecule type" value="Genomic_DNA"/>
</dbReference>
<dbReference type="PANTHER" id="PTHR30329">
    <property type="entry name" value="STATOR ELEMENT OF FLAGELLAR MOTOR COMPLEX"/>
    <property type="match status" value="1"/>
</dbReference>
<dbReference type="InterPro" id="IPR036737">
    <property type="entry name" value="OmpA-like_sf"/>
</dbReference>
<dbReference type="InterPro" id="IPR006664">
    <property type="entry name" value="OMP_bac"/>
</dbReference>
<feature type="domain" description="OmpA-like" evidence="7">
    <location>
        <begin position="185"/>
        <end position="300"/>
    </location>
</feature>
<protein>
    <submittedName>
        <fullName evidence="8">Outer membrane protein OmpA-like peptidoglycan-associated protein</fullName>
    </submittedName>
</protein>
<keyword evidence="2 6" id="KW-0732">Signal</keyword>
<keyword evidence="4" id="KW-0998">Cell outer membrane</keyword>
<evidence type="ECO:0000313" key="9">
    <source>
        <dbReference type="Proteomes" id="UP000745859"/>
    </source>
</evidence>
<sequence length="300" mass="31498">MKTKLLLLTVLISTTSFAQSLCSNVVDSAGISVITQNKVSVSTTSASATICLDQDGDGIVDAEDKCPTEAGTLNGCPDTDNDGVIDSKDKCPKIAGKLNGCPDADKDGVADSKDKCPKVAGSLNGCPDTDKDGVIDSKDKCPKVAGSLNGCPDADKDGVADSEDECPTVVGTKAHHGCPELSKEAIATLGKYAKTIQFNTGKSSFKPGVSTTLDKIAEVMKEFDTVEFTVDGYTDSVGDETKNLELSEKRAKAVLDYLATHGIKESRLISKGHGEEDPIAPNNTRTGRAENRRVIITAQH</sequence>
<name>A0ABX0U494_9FLAO</name>